<name>A0A117NYT1_9ACTN</name>
<keyword evidence="1" id="KW-0732">Signal</keyword>
<protein>
    <recommendedName>
        <fullName evidence="4">Chaplin domain-containing protein</fullName>
    </recommendedName>
</protein>
<accession>A0A117NYT1</accession>
<dbReference type="RefSeq" id="WP_062155630.1">
    <property type="nucleotide sequence ID" value="NZ_KQ947993.1"/>
</dbReference>
<organism evidence="2 3">
    <name type="scientific">Streptomyces curacoi</name>
    <dbReference type="NCBI Taxonomy" id="146536"/>
    <lineage>
        <taxon>Bacteria</taxon>
        <taxon>Bacillati</taxon>
        <taxon>Actinomycetota</taxon>
        <taxon>Actinomycetes</taxon>
        <taxon>Kitasatosporales</taxon>
        <taxon>Streptomycetaceae</taxon>
        <taxon>Streptomyces</taxon>
    </lineage>
</organism>
<dbReference type="EMBL" id="LMWJ01000025">
    <property type="protein sequence ID" value="KUM69907.1"/>
    <property type="molecule type" value="Genomic_DNA"/>
</dbReference>
<reference evidence="2 3" key="1">
    <citation type="submission" date="2015-10" db="EMBL/GenBank/DDBJ databases">
        <title>Draft genome sequence of Streptomyces curacoi DSM 40107, type strain for the species Streptomyces curacoi.</title>
        <authorList>
            <person name="Ruckert C."/>
            <person name="Winkler A."/>
            <person name="Kalinowski J."/>
            <person name="Kampfer P."/>
            <person name="Glaeser S."/>
        </authorList>
    </citation>
    <scope>NUCLEOTIDE SEQUENCE [LARGE SCALE GENOMIC DNA]</scope>
    <source>
        <strain evidence="2 3">DSM 40107</strain>
    </source>
</reference>
<sequence length="76" mass="7725">MRMRSVLAAVTLTAAILIGGTGTAAAQSQPLTNGRCLVDSLLSNAVIGLILPLPSPDPQLEAVDPCNTIVNNGSLQ</sequence>
<dbReference type="Proteomes" id="UP000054024">
    <property type="component" value="Unassembled WGS sequence"/>
</dbReference>
<evidence type="ECO:0008006" key="4">
    <source>
        <dbReference type="Google" id="ProtNLM"/>
    </source>
</evidence>
<gene>
    <name evidence="2" type="ORF">AQI70_30165</name>
</gene>
<proteinExistence type="predicted"/>
<feature type="signal peptide" evidence="1">
    <location>
        <begin position="1"/>
        <end position="26"/>
    </location>
</feature>
<keyword evidence="3" id="KW-1185">Reference proteome</keyword>
<evidence type="ECO:0000313" key="3">
    <source>
        <dbReference type="Proteomes" id="UP000054024"/>
    </source>
</evidence>
<comment type="caution">
    <text evidence="2">The sequence shown here is derived from an EMBL/GenBank/DDBJ whole genome shotgun (WGS) entry which is preliminary data.</text>
</comment>
<dbReference type="AlphaFoldDB" id="A0A117NYT1"/>
<evidence type="ECO:0000256" key="1">
    <source>
        <dbReference type="SAM" id="SignalP"/>
    </source>
</evidence>
<feature type="chain" id="PRO_5007152501" description="Chaplin domain-containing protein" evidence="1">
    <location>
        <begin position="27"/>
        <end position="76"/>
    </location>
</feature>
<evidence type="ECO:0000313" key="2">
    <source>
        <dbReference type="EMBL" id="KUM69907.1"/>
    </source>
</evidence>